<dbReference type="HOGENOM" id="CLU_103234_0_1_6"/>
<accession>E1SSF7</accession>
<name>E1SSF7_FERBD</name>
<dbReference type="OrthoDB" id="5741561at2"/>
<evidence type="ECO:0000256" key="1">
    <source>
        <dbReference type="SAM" id="Phobius"/>
    </source>
</evidence>
<dbReference type="PROSITE" id="PS00409">
    <property type="entry name" value="PROKAR_NTER_METHYL"/>
    <property type="match status" value="1"/>
</dbReference>
<reference evidence="3 4" key="1">
    <citation type="journal article" date="2010" name="Stand. Genomic Sci.">
        <title>Complete genome sequence of Ferrimonas balearica type strain (PAT).</title>
        <authorList>
            <person name="Nolan M."/>
            <person name="Sikorski J."/>
            <person name="Davenport K."/>
            <person name="Lucas S."/>
            <person name="Glavina Del Rio T."/>
            <person name="Tice H."/>
            <person name="Cheng J."/>
            <person name="Goodwin L."/>
            <person name="Pitluck S."/>
            <person name="Liolios K."/>
            <person name="Ivanova N."/>
            <person name="Mavromatis K."/>
            <person name="Ovchinnikova G."/>
            <person name="Pati A."/>
            <person name="Chen A."/>
            <person name="Palaniappan K."/>
            <person name="Land M."/>
            <person name="Hauser L."/>
            <person name="Chang Y."/>
            <person name="Jeffries C."/>
            <person name="Tapia R."/>
            <person name="Brettin T."/>
            <person name="Detter J."/>
            <person name="Han C."/>
            <person name="Yasawong M."/>
            <person name="Rohde M."/>
            <person name="Tindall B."/>
            <person name="Goker M."/>
            <person name="Woyke T."/>
            <person name="Bristow J."/>
            <person name="Eisen J."/>
            <person name="Markowitz V."/>
            <person name="Hugenholtz P."/>
            <person name="Kyrpides N."/>
            <person name="Klenk H."/>
            <person name="Lapidus A."/>
        </authorList>
    </citation>
    <scope>NUCLEOTIDE SEQUENCE [LARGE SCALE GENOMIC DNA]</scope>
    <source>
        <strain evidence="4">DSM 9799 / CCM 4581 / KCTC 23876 / PAT</strain>
    </source>
</reference>
<dbReference type="InterPro" id="IPR054402">
    <property type="entry name" value="Tt1218-like_dom"/>
</dbReference>
<dbReference type="eggNOG" id="COG4967">
    <property type="taxonomic scope" value="Bacteria"/>
</dbReference>
<dbReference type="STRING" id="550540.Fbal_0788"/>
<dbReference type="Pfam" id="PF07963">
    <property type="entry name" value="N_methyl"/>
    <property type="match status" value="1"/>
</dbReference>
<keyword evidence="1" id="KW-0812">Transmembrane</keyword>
<protein>
    <submittedName>
        <fullName evidence="3">Type IV pilus modification protein PilV</fullName>
    </submittedName>
</protein>
<proteinExistence type="predicted"/>
<dbReference type="Proteomes" id="UP000006683">
    <property type="component" value="Chromosome"/>
</dbReference>
<dbReference type="InterPro" id="IPR012902">
    <property type="entry name" value="N_methyl_site"/>
</dbReference>
<dbReference type="GeneID" id="67181026"/>
<dbReference type="RefSeq" id="WP_013344303.1">
    <property type="nucleotide sequence ID" value="NC_014541.1"/>
</dbReference>
<keyword evidence="4" id="KW-1185">Reference proteome</keyword>
<dbReference type="KEGG" id="fbl:Fbal_0788"/>
<evidence type="ECO:0000313" key="3">
    <source>
        <dbReference type="EMBL" id="ADN74997.1"/>
    </source>
</evidence>
<evidence type="ECO:0000313" key="4">
    <source>
        <dbReference type="Proteomes" id="UP000006683"/>
    </source>
</evidence>
<evidence type="ECO:0000259" key="2">
    <source>
        <dbReference type="Pfam" id="PF22150"/>
    </source>
</evidence>
<organism evidence="3 4">
    <name type="scientific">Ferrimonas balearica (strain DSM 9799 / CCM 4581 / KCTC 23876 / PAT)</name>
    <dbReference type="NCBI Taxonomy" id="550540"/>
    <lineage>
        <taxon>Bacteria</taxon>
        <taxon>Pseudomonadati</taxon>
        <taxon>Pseudomonadota</taxon>
        <taxon>Gammaproteobacteria</taxon>
        <taxon>Alteromonadales</taxon>
        <taxon>Ferrimonadaceae</taxon>
        <taxon>Ferrimonas</taxon>
    </lineage>
</organism>
<sequence length="183" mass="19997">MRRQQGITLIEVLVAAVVITVGLLGVFQLHLTAKRGSFESYNYTQALSLASDVIERIRVNPSRLANYAAINYGSGSYTLPSTPCHESGGAINRCTPDQMLLWDQYLWDQQLLGTDERIGERNLGSPANMTGCIYVSGNDVEVVVSWRGMNATRDGAGEDSSNCGSADNHRRMVRVETVIVEGV</sequence>
<keyword evidence="1" id="KW-1133">Transmembrane helix</keyword>
<gene>
    <name evidence="3" type="ordered locus">Fbal_0788</name>
</gene>
<keyword evidence="1" id="KW-0472">Membrane</keyword>
<dbReference type="InterPro" id="IPR013362">
    <property type="entry name" value="Pilus_4_PilV"/>
</dbReference>
<dbReference type="AlphaFoldDB" id="E1SSF7"/>
<dbReference type="NCBIfam" id="TIGR02523">
    <property type="entry name" value="type_IV_pilV"/>
    <property type="match status" value="1"/>
</dbReference>
<feature type="domain" description="Type IV pilin Tt1218-like" evidence="2">
    <location>
        <begin position="31"/>
        <end position="103"/>
    </location>
</feature>
<dbReference type="EMBL" id="CP002209">
    <property type="protein sequence ID" value="ADN74997.1"/>
    <property type="molecule type" value="Genomic_DNA"/>
</dbReference>
<dbReference type="Pfam" id="PF22150">
    <property type="entry name" value="Tt1218-like"/>
    <property type="match status" value="1"/>
</dbReference>
<feature type="transmembrane region" description="Helical" evidence="1">
    <location>
        <begin position="12"/>
        <end position="31"/>
    </location>
</feature>